<dbReference type="NCBIfam" id="TIGR01509">
    <property type="entry name" value="HAD-SF-IA-v3"/>
    <property type="match status" value="1"/>
</dbReference>
<dbReference type="SFLD" id="SFLDG01129">
    <property type="entry name" value="C1.5:_HAD__Beta-PGM__Phosphata"/>
    <property type="match status" value="1"/>
</dbReference>
<dbReference type="PANTHER" id="PTHR43611:SF3">
    <property type="entry name" value="FLAVIN MONONUCLEOTIDE HYDROLASE 1, CHLOROPLATIC"/>
    <property type="match status" value="1"/>
</dbReference>
<dbReference type="Gene3D" id="1.10.150.240">
    <property type="entry name" value="Putative phosphatase, domain 2"/>
    <property type="match status" value="1"/>
</dbReference>
<keyword evidence="2" id="KW-1185">Reference proteome</keyword>
<proteinExistence type="predicted"/>
<dbReference type="AlphaFoldDB" id="A0A3L7A603"/>
<evidence type="ECO:0000313" key="1">
    <source>
        <dbReference type="EMBL" id="RLP74772.1"/>
    </source>
</evidence>
<dbReference type="Gene3D" id="3.40.50.1000">
    <property type="entry name" value="HAD superfamily/HAD-like"/>
    <property type="match status" value="1"/>
</dbReference>
<dbReference type="SUPFAM" id="SSF56784">
    <property type="entry name" value="HAD-like"/>
    <property type="match status" value="1"/>
</dbReference>
<name>A0A3L7A603_9MICO</name>
<dbReference type="EMBL" id="RCUX01000009">
    <property type="protein sequence ID" value="RLP74772.1"/>
    <property type="molecule type" value="Genomic_DNA"/>
</dbReference>
<dbReference type="Proteomes" id="UP000272503">
    <property type="component" value="Unassembled WGS sequence"/>
</dbReference>
<accession>A0A3L7A603</accession>
<dbReference type="InterPro" id="IPR023198">
    <property type="entry name" value="PGP-like_dom2"/>
</dbReference>
<reference evidence="1 2" key="1">
    <citation type="submission" date="2018-10" db="EMBL/GenBank/DDBJ databases">
        <authorList>
            <person name="Li J."/>
        </authorList>
    </citation>
    <scope>NUCLEOTIDE SEQUENCE [LARGE SCALE GENOMIC DNA]</scope>
    <source>
        <strain evidence="1 2">IF 016277</strain>
    </source>
</reference>
<dbReference type="InterPro" id="IPR023214">
    <property type="entry name" value="HAD_sf"/>
</dbReference>
<evidence type="ECO:0000313" key="2">
    <source>
        <dbReference type="Proteomes" id="UP000272503"/>
    </source>
</evidence>
<sequence length="219" mass="24521">MTTHLLVDYGEVICVAQPTVAAAGMAVHVGMAPEEFLERYWHFREEYDRGQDARDYWAEVVGRPVLGEELAELRRQDLAGNIHLNFETISALRTAHRRGARLTLLSNAPQDLAEAVGNFSIMRELFSLMLFSCELRMVKPGEQIFETALALTETTPAETLFIDDRPDNIETAARLGLGTHLFTGAAALSAELERLPFSGIGQTRRSWWPARRRSPLPAK</sequence>
<dbReference type="CDD" id="cd02603">
    <property type="entry name" value="HAD_sEH-N_like"/>
    <property type="match status" value="1"/>
</dbReference>
<comment type="caution">
    <text evidence="1">The sequence shown here is derived from an EMBL/GenBank/DDBJ whole genome shotgun (WGS) entry which is preliminary data.</text>
</comment>
<gene>
    <name evidence="1" type="ORF">D9V32_12085</name>
</gene>
<dbReference type="OrthoDB" id="9797415at2"/>
<dbReference type="InterPro" id="IPR036412">
    <property type="entry name" value="HAD-like_sf"/>
</dbReference>
<organism evidence="1 2">
    <name type="scientific">Mycetocola tolaasinivorans</name>
    <dbReference type="NCBI Taxonomy" id="76635"/>
    <lineage>
        <taxon>Bacteria</taxon>
        <taxon>Bacillati</taxon>
        <taxon>Actinomycetota</taxon>
        <taxon>Actinomycetes</taxon>
        <taxon>Micrococcales</taxon>
        <taxon>Microbacteriaceae</taxon>
        <taxon>Mycetocola</taxon>
    </lineage>
</organism>
<protein>
    <submittedName>
        <fullName evidence="1">HAD family phosphatase</fullName>
    </submittedName>
</protein>
<dbReference type="SFLD" id="SFLDS00003">
    <property type="entry name" value="Haloacid_Dehalogenase"/>
    <property type="match status" value="1"/>
</dbReference>
<dbReference type="PANTHER" id="PTHR43611">
    <property type="entry name" value="ALPHA-D-GLUCOSE 1-PHOSPHATE PHOSPHATASE"/>
    <property type="match status" value="1"/>
</dbReference>
<dbReference type="RefSeq" id="WP_121649172.1">
    <property type="nucleotide sequence ID" value="NZ_RCUX01000009.1"/>
</dbReference>
<dbReference type="Pfam" id="PF00702">
    <property type="entry name" value="Hydrolase"/>
    <property type="match status" value="1"/>
</dbReference>
<dbReference type="InterPro" id="IPR006439">
    <property type="entry name" value="HAD-SF_hydro_IA"/>
</dbReference>